<dbReference type="PANTHER" id="PTHR46407:SF3">
    <property type="entry name" value="OS02G0208700 PROTEIN"/>
    <property type="match status" value="1"/>
</dbReference>
<dbReference type="InterPro" id="IPR001810">
    <property type="entry name" value="F-box_dom"/>
</dbReference>
<dbReference type="SMART" id="SM00256">
    <property type="entry name" value="FBOX"/>
    <property type="match status" value="1"/>
</dbReference>
<proteinExistence type="predicted"/>
<name>A0A843VYS6_COLES</name>
<dbReference type="PANTHER" id="PTHR46407">
    <property type="entry name" value="OS02G0208700 PROTEIN"/>
    <property type="match status" value="1"/>
</dbReference>
<dbReference type="InterPro" id="IPR006652">
    <property type="entry name" value="Kelch_1"/>
</dbReference>
<protein>
    <recommendedName>
        <fullName evidence="1">F-box domain-containing protein</fullName>
    </recommendedName>
</protein>
<dbReference type="CDD" id="cd22152">
    <property type="entry name" value="F-box_AtAFR-like"/>
    <property type="match status" value="1"/>
</dbReference>
<comment type="caution">
    <text evidence="2">The sequence shown here is derived from an EMBL/GenBank/DDBJ whole genome shotgun (WGS) entry which is preliminary data.</text>
</comment>
<accession>A0A843VYS6</accession>
<dbReference type="Pfam" id="PF00646">
    <property type="entry name" value="F-box"/>
    <property type="match status" value="1"/>
</dbReference>
<dbReference type="Gene3D" id="2.120.10.80">
    <property type="entry name" value="Kelch-type beta propeller"/>
    <property type="match status" value="1"/>
</dbReference>
<feature type="domain" description="F-box" evidence="1">
    <location>
        <begin position="44"/>
        <end position="84"/>
    </location>
</feature>
<dbReference type="GO" id="GO:2000762">
    <property type="term" value="P:regulation of phenylpropanoid metabolic process"/>
    <property type="evidence" value="ECO:0007669"/>
    <property type="project" value="InterPro"/>
</dbReference>
<dbReference type="Proteomes" id="UP000652761">
    <property type="component" value="Unassembled WGS sequence"/>
</dbReference>
<sequence length="406" mass="43956">MLGSRCGQARLGRAADTEIPRHVVLLTHVLARTPNFMDPLIPGLPDEVALECLLRVPYTGFRAVRSTCKQWRAEVQSPGFYRLRRAGGHARTVVAFTQSEQPSCADGGAPANKHQASSAPAVTMPYRISLFEPDTGAWDVLPGIPGLPHGLPLFCRVAGAGRSLIVVGGWEPSSWAASDEVFVYDFVSGAWRRGARMPGPRRSFFACASDADRMVLVAGGHDDEKNALRSALAYDVVADEWAHLPDMALERDECKGVFRAGALHVVGGYSTEMQGRFGRCSEAFDVATQRWGPVEEDTLETGMCPRSCVASGEGLYRCREGQVEAQNRSTWCAVAEVPEDARLAPCLVAVGVGRLVVVGSACHGGPHACYLLEEAEEGGKQRWAWRRMAAPEEYSGHVQDGCCLDI</sequence>
<evidence type="ECO:0000313" key="3">
    <source>
        <dbReference type="Proteomes" id="UP000652761"/>
    </source>
</evidence>
<keyword evidence="3" id="KW-1185">Reference proteome</keyword>
<dbReference type="SUPFAM" id="SSF81383">
    <property type="entry name" value="F-box domain"/>
    <property type="match status" value="1"/>
</dbReference>
<evidence type="ECO:0000259" key="1">
    <source>
        <dbReference type="SMART" id="SM00256"/>
    </source>
</evidence>
<dbReference type="GO" id="GO:0080037">
    <property type="term" value="P:negative regulation of cytokinin-activated signaling pathway"/>
    <property type="evidence" value="ECO:0007669"/>
    <property type="project" value="InterPro"/>
</dbReference>
<dbReference type="Pfam" id="PF01344">
    <property type="entry name" value="Kelch_1"/>
    <property type="match status" value="2"/>
</dbReference>
<dbReference type="OrthoDB" id="191037at2759"/>
<evidence type="ECO:0000313" key="2">
    <source>
        <dbReference type="EMBL" id="MQM04073.1"/>
    </source>
</evidence>
<dbReference type="SUPFAM" id="SSF117281">
    <property type="entry name" value="Kelch motif"/>
    <property type="match status" value="1"/>
</dbReference>
<dbReference type="Gene3D" id="1.20.1280.50">
    <property type="match status" value="1"/>
</dbReference>
<dbReference type="InterPro" id="IPR036047">
    <property type="entry name" value="F-box-like_dom_sf"/>
</dbReference>
<organism evidence="2 3">
    <name type="scientific">Colocasia esculenta</name>
    <name type="common">Wild taro</name>
    <name type="synonym">Arum esculentum</name>
    <dbReference type="NCBI Taxonomy" id="4460"/>
    <lineage>
        <taxon>Eukaryota</taxon>
        <taxon>Viridiplantae</taxon>
        <taxon>Streptophyta</taxon>
        <taxon>Embryophyta</taxon>
        <taxon>Tracheophyta</taxon>
        <taxon>Spermatophyta</taxon>
        <taxon>Magnoliopsida</taxon>
        <taxon>Liliopsida</taxon>
        <taxon>Araceae</taxon>
        <taxon>Aroideae</taxon>
        <taxon>Colocasieae</taxon>
        <taxon>Colocasia</taxon>
    </lineage>
</organism>
<dbReference type="SMART" id="SM00612">
    <property type="entry name" value="Kelch"/>
    <property type="match status" value="2"/>
</dbReference>
<dbReference type="AlphaFoldDB" id="A0A843VYS6"/>
<dbReference type="InterPro" id="IPR015915">
    <property type="entry name" value="Kelch-typ_b-propeller"/>
</dbReference>
<dbReference type="InterPro" id="IPR044595">
    <property type="entry name" value="KMD1-4"/>
</dbReference>
<dbReference type="EMBL" id="NMUH01003150">
    <property type="protein sequence ID" value="MQM04073.1"/>
    <property type="molecule type" value="Genomic_DNA"/>
</dbReference>
<reference evidence="2" key="1">
    <citation type="submission" date="2017-07" db="EMBL/GenBank/DDBJ databases">
        <title>Taro Niue Genome Assembly and Annotation.</title>
        <authorList>
            <person name="Atibalentja N."/>
            <person name="Keating K."/>
            <person name="Fields C.J."/>
        </authorList>
    </citation>
    <scope>NUCLEOTIDE SEQUENCE</scope>
    <source>
        <strain evidence="2">Niue_2</strain>
        <tissue evidence="2">Leaf</tissue>
    </source>
</reference>
<gene>
    <name evidence="2" type="ORF">Taro_036864</name>
</gene>